<dbReference type="SUPFAM" id="SSF49785">
    <property type="entry name" value="Galactose-binding domain-like"/>
    <property type="match status" value="1"/>
</dbReference>
<evidence type="ECO:0000259" key="2">
    <source>
        <dbReference type="PROSITE" id="PS50022"/>
    </source>
</evidence>
<feature type="compositionally biased region" description="Low complexity" evidence="1">
    <location>
        <begin position="233"/>
        <end position="258"/>
    </location>
</feature>
<accession>A0ABQ9H051</accession>
<feature type="domain" description="F5/8 type C" evidence="2">
    <location>
        <begin position="445"/>
        <end position="504"/>
    </location>
</feature>
<gene>
    <name evidence="3" type="ORF">PR048_022122</name>
</gene>
<feature type="compositionally biased region" description="Low complexity" evidence="1">
    <location>
        <begin position="42"/>
        <end position="52"/>
    </location>
</feature>
<dbReference type="InterPro" id="IPR000421">
    <property type="entry name" value="FA58C"/>
</dbReference>
<organism evidence="3 4">
    <name type="scientific">Dryococelus australis</name>
    <dbReference type="NCBI Taxonomy" id="614101"/>
    <lineage>
        <taxon>Eukaryota</taxon>
        <taxon>Metazoa</taxon>
        <taxon>Ecdysozoa</taxon>
        <taxon>Arthropoda</taxon>
        <taxon>Hexapoda</taxon>
        <taxon>Insecta</taxon>
        <taxon>Pterygota</taxon>
        <taxon>Neoptera</taxon>
        <taxon>Polyneoptera</taxon>
        <taxon>Phasmatodea</taxon>
        <taxon>Verophasmatodea</taxon>
        <taxon>Anareolatae</taxon>
        <taxon>Phasmatidae</taxon>
        <taxon>Eurycanthinae</taxon>
        <taxon>Dryococelus</taxon>
    </lineage>
</organism>
<feature type="region of interest" description="Disordered" evidence="1">
    <location>
        <begin position="567"/>
        <end position="601"/>
    </location>
</feature>
<dbReference type="Proteomes" id="UP001159363">
    <property type="component" value="Chromosome 7"/>
</dbReference>
<feature type="region of interest" description="Disordered" evidence="1">
    <location>
        <begin position="1"/>
        <end position="52"/>
    </location>
</feature>
<feature type="region of interest" description="Disordered" evidence="1">
    <location>
        <begin position="233"/>
        <end position="262"/>
    </location>
</feature>
<dbReference type="InterPro" id="IPR008979">
    <property type="entry name" value="Galactose-bd-like_sf"/>
</dbReference>
<dbReference type="PROSITE" id="PS50022">
    <property type="entry name" value="FA58C_3"/>
    <property type="match status" value="1"/>
</dbReference>
<dbReference type="Gene3D" id="2.60.120.260">
    <property type="entry name" value="Galactose-binding domain-like"/>
    <property type="match status" value="1"/>
</dbReference>
<comment type="caution">
    <text evidence="3">The sequence shown here is derived from an EMBL/GenBank/DDBJ whole genome shotgun (WGS) entry which is preliminary data.</text>
</comment>
<evidence type="ECO:0000256" key="1">
    <source>
        <dbReference type="SAM" id="MobiDB-lite"/>
    </source>
</evidence>
<protein>
    <recommendedName>
        <fullName evidence="2">F5/8 type C domain-containing protein</fullName>
    </recommendedName>
</protein>
<keyword evidence="4" id="KW-1185">Reference proteome</keyword>
<dbReference type="PROSITE" id="PS01286">
    <property type="entry name" value="FA58C_2"/>
    <property type="match status" value="1"/>
</dbReference>
<proteinExistence type="predicted"/>
<sequence length="601" mass="66469">MQAGAHCLDDLDGSRVHRIPNPGQNHGPGDQGIPQRLAVDPSTLSTASRPRASRASALRDKIDVQHVYTEVTLAIGSQFIRNTQDDSESIADLRRNTHRLPYCQMWGNTGHSLGQHPMNTQLRLNAVMRGRGEREINAPSNVIVRHDSHMRKSGVTRTGIEHGSHCWEASSPITNPFSMFVVRMRRRLKRLPGVIPHSVYACSASSGVCVSRVNAASTTRQPLVGARKATAKRAASTTRQPLVGARKATAKRAASTTRQPLVGARKATAKRPVFVFLASMRLRLHANRWSVLAKLLPSVRSICKRTDTMSSQRKSKKISSASLKAFDDAGDLERCRSLEDLGSNPVTAIMISAYAVLSKSLQPNSGLASGASADQIRVKSRKSYAAKKKKCREDINFENRTGDSLPIPCTVPVCAVLCLSMYHQNWTGRARPGGACRVFPALTLWPEVLTVGACALVQILSGNTDTSTVVSHRLMPPVFASQLRVLPYSVHRRTVCLRVELRGCLFDSESHLSLLYIGYSREVSMQQRRNAMARGNGRTPRKLIDQWNRRARFPPPILEPEVWRRAPEEKDVNSQSRRFRVAGGQTRDPESSRGTLSFPRH</sequence>
<evidence type="ECO:0000313" key="4">
    <source>
        <dbReference type="Proteomes" id="UP001159363"/>
    </source>
</evidence>
<reference evidence="3 4" key="1">
    <citation type="submission" date="2023-02" db="EMBL/GenBank/DDBJ databases">
        <title>LHISI_Scaffold_Assembly.</title>
        <authorList>
            <person name="Stuart O.P."/>
            <person name="Cleave R."/>
            <person name="Magrath M.J.L."/>
            <person name="Mikheyev A.S."/>
        </authorList>
    </citation>
    <scope>NUCLEOTIDE SEQUENCE [LARGE SCALE GENOMIC DNA]</scope>
    <source>
        <strain evidence="3">Daus_M_001</strain>
        <tissue evidence="3">Leg muscle</tissue>
    </source>
</reference>
<dbReference type="EMBL" id="JARBHB010000008">
    <property type="protein sequence ID" value="KAJ8877667.1"/>
    <property type="molecule type" value="Genomic_DNA"/>
</dbReference>
<evidence type="ECO:0000313" key="3">
    <source>
        <dbReference type="EMBL" id="KAJ8877667.1"/>
    </source>
</evidence>
<name>A0ABQ9H051_9NEOP</name>